<comment type="caution">
    <text evidence="5">The sequence shown here is derived from an EMBL/GenBank/DDBJ whole genome shotgun (WGS) entry which is preliminary data.</text>
</comment>
<reference evidence="6" key="1">
    <citation type="journal article" date="2019" name="Int. J. Syst. Evol. Microbiol.">
        <title>The Global Catalogue of Microorganisms (GCM) 10K type strain sequencing project: providing services to taxonomists for standard genome sequencing and annotation.</title>
        <authorList>
            <consortium name="The Broad Institute Genomics Platform"/>
            <consortium name="The Broad Institute Genome Sequencing Center for Infectious Disease"/>
            <person name="Wu L."/>
            <person name="Ma J."/>
        </authorList>
    </citation>
    <scope>NUCLEOTIDE SEQUENCE [LARGE SCALE GENOMIC DNA]</scope>
    <source>
        <strain evidence="6">TISTR 932</strain>
    </source>
</reference>
<keyword evidence="3" id="KW-0963">Cytoplasm</keyword>
<dbReference type="Gene3D" id="3.40.50.300">
    <property type="entry name" value="P-loop containing nucleotide triphosphate hydrolases"/>
    <property type="match status" value="1"/>
</dbReference>
<dbReference type="RefSeq" id="WP_379979972.1">
    <property type="nucleotide sequence ID" value="NZ_JBHUMO010000023.1"/>
</dbReference>
<comment type="pathway">
    <text evidence="3">Cofactor biosynthesis; coenzyme A biosynthesis; CoA from (R)-pantothenate: step 5/5.</text>
</comment>
<evidence type="ECO:0000256" key="3">
    <source>
        <dbReference type="HAMAP-Rule" id="MF_00376"/>
    </source>
</evidence>
<dbReference type="Proteomes" id="UP001597427">
    <property type="component" value="Unassembled WGS sequence"/>
</dbReference>
<dbReference type="NCBIfam" id="TIGR00152">
    <property type="entry name" value="dephospho-CoA kinase"/>
    <property type="match status" value="1"/>
</dbReference>
<keyword evidence="3" id="KW-0173">Coenzyme A biosynthesis</keyword>
<keyword evidence="3 5" id="KW-0418">Kinase</keyword>
<evidence type="ECO:0000256" key="1">
    <source>
        <dbReference type="ARBA" id="ARBA00022741"/>
    </source>
</evidence>
<dbReference type="EC" id="2.7.1.24" evidence="3 4"/>
<name>A0ABW5TI46_9ENTE</name>
<dbReference type="GO" id="GO:0004140">
    <property type="term" value="F:dephospho-CoA kinase activity"/>
    <property type="evidence" value="ECO:0007669"/>
    <property type="project" value="UniProtKB-EC"/>
</dbReference>
<comment type="function">
    <text evidence="3">Catalyzes the phosphorylation of the 3'-hydroxyl group of dephosphocoenzyme A to form coenzyme A.</text>
</comment>
<dbReference type="InterPro" id="IPR001977">
    <property type="entry name" value="Depp_CoAkinase"/>
</dbReference>
<dbReference type="CDD" id="cd02022">
    <property type="entry name" value="DPCK"/>
    <property type="match status" value="1"/>
</dbReference>
<dbReference type="PANTHER" id="PTHR10695:SF46">
    <property type="entry name" value="BIFUNCTIONAL COENZYME A SYNTHASE-RELATED"/>
    <property type="match status" value="1"/>
</dbReference>
<evidence type="ECO:0000313" key="6">
    <source>
        <dbReference type="Proteomes" id="UP001597427"/>
    </source>
</evidence>
<dbReference type="Pfam" id="PF01121">
    <property type="entry name" value="CoaE"/>
    <property type="match status" value="1"/>
</dbReference>
<dbReference type="PROSITE" id="PS51219">
    <property type="entry name" value="DPCK"/>
    <property type="match status" value="1"/>
</dbReference>
<protein>
    <recommendedName>
        <fullName evidence="3 4">Dephospho-CoA kinase</fullName>
        <ecNumber evidence="3 4">2.7.1.24</ecNumber>
    </recommendedName>
    <alternativeName>
        <fullName evidence="3">Dephosphocoenzyme A kinase</fullName>
    </alternativeName>
</protein>
<proteinExistence type="inferred from homology"/>
<evidence type="ECO:0000256" key="4">
    <source>
        <dbReference type="NCBIfam" id="TIGR00152"/>
    </source>
</evidence>
<dbReference type="PANTHER" id="PTHR10695">
    <property type="entry name" value="DEPHOSPHO-COA KINASE-RELATED"/>
    <property type="match status" value="1"/>
</dbReference>
<gene>
    <name evidence="3 5" type="primary">coaE</name>
    <name evidence="5" type="ORF">ACFSR0_03545</name>
</gene>
<evidence type="ECO:0000313" key="5">
    <source>
        <dbReference type="EMBL" id="MFD2728504.1"/>
    </source>
</evidence>
<dbReference type="SUPFAM" id="SSF52540">
    <property type="entry name" value="P-loop containing nucleoside triphosphate hydrolases"/>
    <property type="match status" value="1"/>
</dbReference>
<comment type="similarity">
    <text evidence="3">Belongs to the CoaE family.</text>
</comment>
<keyword evidence="1 3" id="KW-0547">Nucleotide-binding</keyword>
<feature type="binding site" evidence="3">
    <location>
        <begin position="12"/>
        <end position="17"/>
    </location>
    <ligand>
        <name>ATP</name>
        <dbReference type="ChEBI" id="CHEBI:30616"/>
    </ligand>
</feature>
<organism evidence="5 6">
    <name type="scientific">Enterococcus camelliae</name>
    <dbReference type="NCBI Taxonomy" id="453959"/>
    <lineage>
        <taxon>Bacteria</taxon>
        <taxon>Bacillati</taxon>
        <taxon>Bacillota</taxon>
        <taxon>Bacilli</taxon>
        <taxon>Lactobacillales</taxon>
        <taxon>Enterococcaceae</taxon>
        <taxon>Enterococcus</taxon>
    </lineage>
</organism>
<keyword evidence="6" id="KW-1185">Reference proteome</keyword>
<dbReference type="HAMAP" id="MF_00376">
    <property type="entry name" value="Dephospho_CoA_kinase"/>
    <property type="match status" value="1"/>
</dbReference>
<dbReference type="InterPro" id="IPR027417">
    <property type="entry name" value="P-loop_NTPase"/>
</dbReference>
<accession>A0ABW5TI46</accession>
<dbReference type="EMBL" id="JBHUMO010000023">
    <property type="protein sequence ID" value="MFD2728504.1"/>
    <property type="molecule type" value="Genomic_DNA"/>
</dbReference>
<comment type="subcellular location">
    <subcellularLocation>
        <location evidence="3">Cytoplasm</location>
    </subcellularLocation>
</comment>
<keyword evidence="3 5" id="KW-0808">Transferase</keyword>
<comment type="catalytic activity">
    <reaction evidence="3">
        <text>3'-dephospho-CoA + ATP = ADP + CoA + H(+)</text>
        <dbReference type="Rhea" id="RHEA:18245"/>
        <dbReference type="ChEBI" id="CHEBI:15378"/>
        <dbReference type="ChEBI" id="CHEBI:30616"/>
        <dbReference type="ChEBI" id="CHEBI:57287"/>
        <dbReference type="ChEBI" id="CHEBI:57328"/>
        <dbReference type="ChEBI" id="CHEBI:456216"/>
        <dbReference type="EC" id="2.7.1.24"/>
    </reaction>
</comment>
<evidence type="ECO:0000256" key="2">
    <source>
        <dbReference type="ARBA" id="ARBA00022840"/>
    </source>
</evidence>
<sequence length="204" mass="23253">MTYVLGITGGIASGKSTVIHYLESFHIPIVDGDVIARKIVEKGQPALEEIKTVFGADIVDKAGNLRRKELAAIIFGDKSKRKELDELLEPFLRQAIVTELMNHKQQAVPLVVVDLPLLFEAKYEHLMDGVAVVFVNQQQQRERLMKRDQLSFEAASQRINSQMPLEEKCLLADFIFDNSHSQYETEQQVAQWLEEHHFKKKSHG</sequence>
<keyword evidence="2 3" id="KW-0067">ATP-binding</keyword>